<dbReference type="AlphaFoldDB" id="A0A494Z0C2"/>
<dbReference type="InterPro" id="IPR036390">
    <property type="entry name" value="WH_DNA-bd_sf"/>
</dbReference>
<dbReference type="InterPro" id="IPR050707">
    <property type="entry name" value="HTH_MetabolicPath_Reg"/>
</dbReference>
<dbReference type="SUPFAM" id="SSF55781">
    <property type="entry name" value="GAF domain-like"/>
    <property type="match status" value="1"/>
</dbReference>
<keyword evidence="3" id="KW-0804">Transcription</keyword>
<keyword evidence="2" id="KW-0238">DNA-binding</keyword>
<dbReference type="Proteomes" id="UP000272238">
    <property type="component" value="Unassembled WGS sequence"/>
</dbReference>
<evidence type="ECO:0000259" key="5">
    <source>
        <dbReference type="PROSITE" id="PS51078"/>
    </source>
</evidence>
<dbReference type="SMART" id="SM00346">
    <property type="entry name" value="HTH_ICLR"/>
    <property type="match status" value="1"/>
</dbReference>
<dbReference type="GO" id="GO:0003677">
    <property type="term" value="F:DNA binding"/>
    <property type="evidence" value="ECO:0007669"/>
    <property type="project" value="UniProtKB-KW"/>
</dbReference>
<dbReference type="InterPro" id="IPR036388">
    <property type="entry name" value="WH-like_DNA-bd_sf"/>
</dbReference>
<dbReference type="Gene3D" id="3.30.450.40">
    <property type="match status" value="1"/>
</dbReference>
<sequence>MDTTNSSYFVNSVAKGLSVLMAFDSQDRQMTITELEKKTNINKATVRRFALTLVDLGYLTITDNNKFELTPKVLDLAARYLESLNLPDIAHPILERISSVVKESTNLAVLDEAEIVYVVRVNAAERIIGTNLRVGSRLPYYATSLGKAISAWLPEDKRKEIWEQANIVAFTNNTITDFEEFEKELEEIRLNGYANGNNELEIGLRSIAVPIFNKKGEVIASINVSSNSIRTSEEKLKNEFLPLIIQGAEEINQLIKTFS</sequence>
<dbReference type="PANTHER" id="PTHR30136:SF34">
    <property type="entry name" value="TRANSCRIPTIONAL REGULATOR"/>
    <property type="match status" value="1"/>
</dbReference>
<dbReference type="Pfam" id="PF09339">
    <property type="entry name" value="HTH_IclR"/>
    <property type="match status" value="1"/>
</dbReference>
<accession>A0A494Z0C2</accession>
<dbReference type="GO" id="GO:0003700">
    <property type="term" value="F:DNA-binding transcription factor activity"/>
    <property type="evidence" value="ECO:0007669"/>
    <property type="project" value="TreeGrafter"/>
</dbReference>
<dbReference type="RefSeq" id="WP_121214764.1">
    <property type="nucleotide sequence ID" value="NZ_RBZN01000025.1"/>
</dbReference>
<dbReference type="InterPro" id="IPR005471">
    <property type="entry name" value="Tscrpt_reg_IclR_N"/>
</dbReference>
<evidence type="ECO:0000259" key="4">
    <source>
        <dbReference type="PROSITE" id="PS51077"/>
    </source>
</evidence>
<comment type="caution">
    <text evidence="6">The sequence shown here is derived from an EMBL/GenBank/DDBJ whole genome shotgun (WGS) entry which is preliminary data.</text>
</comment>
<dbReference type="PANTHER" id="PTHR30136">
    <property type="entry name" value="HELIX-TURN-HELIX TRANSCRIPTIONAL REGULATOR, ICLR FAMILY"/>
    <property type="match status" value="1"/>
</dbReference>
<evidence type="ECO:0000313" key="7">
    <source>
        <dbReference type="Proteomes" id="UP000272238"/>
    </source>
</evidence>
<name>A0A494Z0C2_9BACL</name>
<dbReference type="PROSITE" id="PS51077">
    <property type="entry name" value="HTH_ICLR"/>
    <property type="match status" value="1"/>
</dbReference>
<dbReference type="InterPro" id="IPR014757">
    <property type="entry name" value="Tscrpt_reg_IclR_C"/>
</dbReference>
<dbReference type="Gene3D" id="1.10.10.10">
    <property type="entry name" value="Winged helix-like DNA-binding domain superfamily/Winged helix DNA-binding domain"/>
    <property type="match status" value="1"/>
</dbReference>
<feature type="domain" description="HTH iclR-type" evidence="4">
    <location>
        <begin position="10"/>
        <end position="71"/>
    </location>
</feature>
<evidence type="ECO:0000313" key="6">
    <source>
        <dbReference type="EMBL" id="RKQ15967.1"/>
    </source>
</evidence>
<dbReference type="SUPFAM" id="SSF46785">
    <property type="entry name" value="Winged helix' DNA-binding domain"/>
    <property type="match status" value="1"/>
</dbReference>
<dbReference type="GO" id="GO:0045892">
    <property type="term" value="P:negative regulation of DNA-templated transcription"/>
    <property type="evidence" value="ECO:0007669"/>
    <property type="project" value="UniProtKB-ARBA"/>
</dbReference>
<protein>
    <submittedName>
        <fullName evidence="6">IclR family transcriptional regulator</fullName>
    </submittedName>
</protein>
<feature type="domain" description="IclR-ED" evidence="5">
    <location>
        <begin position="72"/>
        <end position="257"/>
    </location>
</feature>
<keyword evidence="7" id="KW-1185">Reference proteome</keyword>
<keyword evidence="1" id="KW-0805">Transcription regulation</keyword>
<dbReference type="Pfam" id="PF01614">
    <property type="entry name" value="IclR_C"/>
    <property type="match status" value="1"/>
</dbReference>
<dbReference type="OrthoDB" id="9778379at2"/>
<dbReference type="PROSITE" id="PS51078">
    <property type="entry name" value="ICLR_ED"/>
    <property type="match status" value="1"/>
</dbReference>
<evidence type="ECO:0000256" key="2">
    <source>
        <dbReference type="ARBA" id="ARBA00023125"/>
    </source>
</evidence>
<dbReference type="EMBL" id="RBZN01000025">
    <property type="protein sequence ID" value="RKQ15967.1"/>
    <property type="molecule type" value="Genomic_DNA"/>
</dbReference>
<dbReference type="InterPro" id="IPR029016">
    <property type="entry name" value="GAF-like_dom_sf"/>
</dbReference>
<organism evidence="6 7">
    <name type="scientific">Ureibacillus endophyticus</name>
    <dbReference type="NCBI Taxonomy" id="1978490"/>
    <lineage>
        <taxon>Bacteria</taxon>
        <taxon>Bacillati</taxon>
        <taxon>Bacillota</taxon>
        <taxon>Bacilli</taxon>
        <taxon>Bacillales</taxon>
        <taxon>Caryophanaceae</taxon>
        <taxon>Ureibacillus</taxon>
    </lineage>
</organism>
<evidence type="ECO:0000256" key="1">
    <source>
        <dbReference type="ARBA" id="ARBA00023015"/>
    </source>
</evidence>
<gene>
    <name evidence="6" type="ORF">D8M03_10670</name>
</gene>
<reference evidence="6 7" key="1">
    <citation type="journal article" date="2016" name="Antonie Van Leeuwenhoek">
        <title>Lysinibacillus endophyticus sp. nov., an indole-3-acetic acid producing endophytic bacterium isolated from corn root (Zea mays cv. Xinken-5).</title>
        <authorList>
            <person name="Yu J."/>
            <person name="Guan X."/>
            <person name="Liu C."/>
            <person name="Xiang W."/>
            <person name="Yu Z."/>
            <person name="Liu X."/>
            <person name="Wang G."/>
        </authorList>
    </citation>
    <scope>NUCLEOTIDE SEQUENCE [LARGE SCALE GENOMIC DNA]</scope>
    <source>
        <strain evidence="6 7">DSM 100506</strain>
    </source>
</reference>
<proteinExistence type="predicted"/>
<evidence type="ECO:0000256" key="3">
    <source>
        <dbReference type="ARBA" id="ARBA00023163"/>
    </source>
</evidence>